<gene>
    <name evidence="2" type="ORF">COW36_09925</name>
</gene>
<accession>A0A2M7G5C9</accession>
<evidence type="ECO:0000313" key="3">
    <source>
        <dbReference type="Proteomes" id="UP000231019"/>
    </source>
</evidence>
<sequence>MQIGPKSPQNPQPAKQSFQVGSYDEGALDLADKVTVERKQTFKTRAEAVAFAKANPGSEMVVERVKPGQGLGYDVYQVTIHDKGQKLGSLKDMQNLQLFDKPVNQIQKETGLHSQRAFFVTENGETSPNLYPQKFDRTHYDKLRATLGLQDSKQWFKLVDKYMTAPSPEDSLPPISSKELADLKSHLNPGDIIMTGNNGSFIHGIIYVGQDKELQAQLEKKWKMAPGSLNGEGLILHSLAADHGAEIEINGKKQHQPPGGTGVIIDTIERYNARNPRDVMIAVEVKGSTEADRKAVIAEGKKMVGKGYDNGFNTFDDRDIYCTEFIYKSWLASPDAAPEFATQLHPLIPQTSAPVSGWLYDKVSDKKQQEMKDDGYLYQEMVMTDGIITSPSVHLKWASQNADQSEFFKKHERWAEGMAGKISPDYKALLQENVPEQAARSNELLGQIRTASARTRQQLAAPEAPAKPVVPAPPQKPSH</sequence>
<feature type="compositionally biased region" description="Pro residues" evidence="1">
    <location>
        <begin position="468"/>
        <end position="479"/>
    </location>
</feature>
<dbReference type="EMBL" id="PFFQ01000027">
    <property type="protein sequence ID" value="PIW17164.1"/>
    <property type="molecule type" value="Genomic_DNA"/>
</dbReference>
<dbReference type="Proteomes" id="UP000231019">
    <property type="component" value="Unassembled WGS sequence"/>
</dbReference>
<dbReference type="Gene3D" id="3.90.1720.10">
    <property type="entry name" value="endopeptidase domain like (from Nostoc punctiforme)"/>
    <property type="match status" value="1"/>
</dbReference>
<proteinExistence type="predicted"/>
<dbReference type="InterPro" id="IPR038765">
    <property type="entry name" value="Papain-like_cys_pep_sf"/>
</dbReference>
<feature type="compositionally biased region" description="Polar residues" evidence="1">
    <location>
        <begin position="449"/>
        <end position="458"/>
    </location>
</feature>
<name>A0A2M7G5C9_9BACT</name>
<organism evidence="2 3">
    <name type="scientific">bacterium (Candidatus Blackallbacteria) CG17_big_fil_post_rev_8_21_14_2_50_48_46</name>
    <dbReference type="NCBI Taxonomy" id="2014261"/>
    <lineage>
        <taxon>Bacteria</taxon>
        <taxon>Candidatus Blackallbacteria</taxon>
    </lineage>
</organism>
<reference evidence="2 3" key="1">
    <citation type="submission" date="2017-09" db="EMBL/GenBank/DDBJ databases">
        <title>Depth-based differentiation of microbial function through sediment-hosted aquifers and enrichment of novel symbionts in the deep terrestrial subsurface.</title>
        <authorList>
            <person name="Probst A.J."/>
            <person name="Ladd B."/>
            <person name="Jarett J.K."/>
            <person name="Geller-Mcgrath D.E."/>
            <person name="Sieber C.M."/>
            <person name="Emerson J.B."/>
            <person name="Anantharaman K."/>
            <person name="Thomas B.C."/>
            <person name="Malmstrom R."/>
            <person name="Stieglmeier M."/>
            <person name="Klingl A."/>
            <person name="Woyke T."/>
            <person name="Ryan C.M."/>
            <person name="Banfield J.F."/>
        </authorList>
    </citation>
    <scope>NUCLEOTIDE SEQUENCE [LARGE SCALE GENOMIC DNA]</scope>
    <source>
        <strain evidence="2">CG17_big_fil_post_rev_8_21_14_2_50_48_46</strain>
    </source>
</reference>
<dbReference type="AlphaFoldDB" id="A0A2M7G5C9"/>
<protein>
    <submittedName>
        <fullName evidence="2">Uncharacterized protein</fullName>
    </submittedName>
</protein>
<comment type="caution">
    <text evidence="2">The sequence shown here is derived from an EMBL/GenBank/DDBJ whole genome shotgun (WGS) entry which is preliminary data.</text>
</comment>
<dbReference type="SUPFAM" id="SSF54001">
    <property type="entry name" value="Cysteine proteinases"/>
    <property type="match status" value="1"/>
</dbReference>
<feature type="region of interest" description="Disordered" evidence="1">
    <location>
        <begin position="441"/>
        <end position="479"/>
    </location>
</feature>
<evidence type="ECO:0000313" key="2">
    <source>
        <dbReference type="EMBL" id="PIW17164.1"/>
    </source>
</evidence>
<evidence type="ECO:0000256" key="1">
    <source>
        <dbReference type="SAM" id="MobiDB-lite"/>
    </source>
</evidence>